<organism evidence="1 2">
    <name type="scientific">Cercophora samala</name>
    <dbReference type="NCBI Taxonomy" id="330535"/>
    <lineage>
        <taxon>Eukaryota</taxon>
        <taxon>Fungi</taxon>
        <taxon>Dikarya</taxon>
        <taxon>Ascomycota</taxon>
        <taxon>Pezizomycotina</taxon>
        <taxon>Sordariomycetes</taxon>
        <taxon>Sordariomycetidae</taxon>
        <taxon>Sordariales</taxon>
        <taxon>Lasiosphaeriaceae</taxon>
        <taxon>Cercophora</taxon>
    </lineage>
</organism>
<comment type="caution">
    <text evidence="1">The sequence shown here is derived from an EMBL/GenBank/DDBJ whole genome shotgun (WGS) entry which is preliminary data.</text>
</comment>
<evidence type="ECO:0000313" key="1">
    <source>
        <dbReference type="EMBL" id="KAK0660800.1"/>
    </source>
</evidence>
<reference evidence="1" key="1">
    <citation type="submission" date="2023-06" db="EMBL/GenBank/DDBJ databases">
        <title>Genome-scale phylogeny and comparative genomics of the fungal order Sordariales.</title>
        <authorList>
            <consortium name="Lawrence Berkeley National Laboratory"/>
            <person name="Hensen N."/>
            <person name="Bonometti L."/>
            <person name="Westerberg I."/>
            <person name="Brannstrom I.O."/>
            <person name="Guillou S."/>
            <person name="Cros-Aarteil S."/>
            <person name="Calhoun S."/>
            <person name="Haridas S."/>
            <person name="Kuo A."/>
            <person name="Mondo S."/>
            <person name="Pangilinan J."/>
            <person name="Riley R."/>
            <person name="Labutti K."/>
            <person name="Andreopoulos B."/>
            <person name="Lipzen A."/>
            <person name="Chen C."/>
            <person name="Yanf M."/>
            <person name="Daum C."/>
            <person name="Ng V."/>
            <person name="Clum A."/>
            <person name="Steindorff A."/>
            <person name="Ohm R."/>
            <person name="Martin F."/>
            <person name="Silar P."/>
            <person name="Natvig D."/>
            <person name="Lalanne C."/>
            <person name="Gautier V."/>
            <person name="Ament-Velasquez S.L."/>
            <person name="Kruys A."/>
            <person name="Hutchinson M.I."/>
            <person name="Powell A.J."/>
            <person name="Barry K."/>
            <person name="Miller A.N."/>
            <person name="Grigoriev I.V."/>
            <person name="Debuchy R."/>
            <person name="Gladieux P."/>
            <person name="Thoren M.H."/>
            <person name="Johannesson H."/>
        </authorList>
    </citation>
    <scope>NUCLEOTIDE SEQUENCE</scope>
    <source>
        <strain evidence="1">CBS 307.81</strain>
    </source>
</reference>
<dbReference type="EMBL" id="JAULSY010000162">
    <property type="protein sequence ID" value="KAK0660800.1"/>
    <property type="molecule type" value="Genomic_DNA"/>
</dbReference>
<proteinExistence type="predicted"/>
<dbReference type="AlphaFoldDB" id="A0AA40D2P4"/>
<name>A0AA40D2P4_9PEZI</name>
<accession>A0AA40D2P4</accession>
<evidence type="ECO:0000313" key="2">
    <source>
        <dbReference type="Proteomes" id="UP001174997"/>
    </source>
</evidence>
<keyword evidence="2" id="KW-1185">Reference proteome</keyword>
<protein>
    <submittedName>
        <fullName evidence="1">Uncharacterized protein</fullName>
    </submittedName>
</protein>
<gene>
    <name evidence="1" type="ORF">QBC41DRAFT_236419</name>
</gene>
<dbReference type="Proteomes" id="UP001174997">
    <property type="component" value="Unassembled WGS sequence"/>
</dbReference>
<sequence>MAISLPHQRPSSPSNSKLHQSLLTTLSPLTLTHTHLSLPQYHPTLLTTALAALTKIYSLPFTPSLPHLLSAILPTSTTPILLDETGALLSGLDDQATTTLYIQAVTGLALLCENLSKHENLTAGMVERERRLFEDSKQKMEVLERIEDGGLLGECYTVEAVVEYIVDVVERQHQEEEQEGLLVLEGVEVEEVVTNEKVDWEMGSRPYGNMGLPWGFTIMALN</sequence>